<keyword evidence="3" id="KW-1185">Reference proteome</keyword>
<evidence type="ECO:0000313" key="2">
    <source>
        <dbReference type="EMBL" id="OCH88043.1"/>
    </source>
</evidence>
<name>A0A8E2APM1_9APHY</name>
<organism evidence="2 3">
    <name type="scientific">Obba rivulosa</name>
    <dbReference type="NCBI Taxonomy" id="1052685"/>
    <lineage>
        <taxon>Eukaryota</taxon>
        <taxon>Fungi</taxon>
        <taxon>Dikarya</taxon>
        <taxon>Basidiomycota</taxon>
        <taxon>Agaricomycotina</taxon>
        <taxon>Agaricomycetes</taxon>
        <taxon>Polyporales</taxon>
        <taxon>Gelatoporiaceae</taxon>
        <taxon>Obba</taxon>
    </lineage>
</organism>
<dbReference type="EMBL" id="KV722464">
    <property type="protein sequence ID" value="OCH88043.1"/>
    <property type="molecule type" value="Genomic_DNA"/>
</dbReference>
<dbReference type="Pfam" id="PF12697">
    <property type="entry name" value="Abhydrolase_6"/>
    <property type="match status" value="1"/>
</dbReference>
<sequence length="380" mass="42787">MSKGPTLETSTIVFNYPGCSRPGLKALARRYRRANLTQDLQTGLTLIFTHGGTSRTPFHIYSALEIVHSSWADKEVWEPVIQVLLGLPVTEKSSARQNVPVIREAWSLEWQNHGESAIVNHSILTNGHSCLSLREWEAAVRHFAIMKSQQGHQLVGIGHSVGACTMVSDRMKHYSLRSTMSLPPGVPVPYSAMIFVEDSLSTRAAWDMPGDPFRRNLDAARNASGTRRGTWTDRQQAYDFLSRDKLYVAWDKRISDLFLCYCLRDTLPSERGHPGVTLACSRTWEKAWYCEDEYELLLEAADHLVTIDPALDIHCVYGDREDFIPQSAHDSILSVRRMASVQRIPNAGHAVVQENPDEVAFCLKRILQNMAAKQPLISML</sequence>
<feature type="domain" description="AB hydrolase-1" evidence="1">
    <location>
        <begin position="67"/>
        <end position="360"/>
    </location>
</feature>
<accession>A0A8E2APM1</accession>
<evidence type="ECO:0000259" key="1">
    <source>
        <dbReference type="Pfam" id="PF12697"/>
    </source>
</evidence>
<proteinExistence type="predicted"/>
<reference evidence="2 3" key="1">
    <citation type="submission" date="2016-07" db="EMBL/GenBank/DDBJ databases">
        <title>Draft genome of the white-rot fungus Obba rivulosa 3A-2.</title>
        <authorList>
            <consortium name="DOE Joint Genome Institute"/>
            <person name="Miettinen O."/>
            <person name="Riley R."/>
            <person name="Acob R."/>
            <person name="Barry K."/>
            <person name="Cullen D."/>
            <person name="De Vries R."/>
            <person name="Hainaut M."/>
            <person name="Hatakka A."/>
            <person name="Henrissat B."/>
            <person name="Hilden K."/>
            <person name="Kuo R."/>
            <person name="Labutti K."/>
            <person name="Lipzen A."/>
            <person name="Makela M.R."/>
            <person name="Sandor L."/>
            <person name="Spatafora J.W."/>
            <person name="Grigoriev I.V."/>
            <person name="Hibbett D.S."/>
        </authorList>
    </citation>
    <scope>NUCLEOTIDE SEQUENCE [LARGE SCALE GENOMIC DNA]</scope>
    <source>
        <strain evidence="2 3">3A-2</strain>
    </source>
</reference>
<dbReference type="InterPro" id="IPR000073">
    <property type="entry name" value="AB_hydrolase_1"/>
</dbReference>
<dbReference type="Proteomes" id="UP000250043">
    <property type="component" value="Unassembled WGS sequence"/>
</dbReference>
<gene>
    <name evidence="2" type="ORF">OBBRIDRAFT_735198</name>
</gene>
<dbReference type="InterPro" id="IPR029058">
    <property type="entry name" value="AB_hydrolase_fold"/>
</dbReference>
<dbReference type="AlphaFoldDB" id="A0A8E2APM1"/>
<evidence type="ECO:0000313" key="3">
    <source>
        <dbReference type="Proteomes" id="UP000250043"/>
    </source>
</evidence>
<dbReference type="OrthoDB" id="94039at2759"/>
<dbReference type="Gene3D" id="3.40.50.1820">
    <property type="entry name" value="alpha/beta hydrolase"/>
    <property type="match status" value="1"/>
</dbReference>
<protein>
    <recommendedName>
        <fullName evidence="1">AB hydrolase-1 domain-containing protein</fullName>
    </recommendedName>
</protein>
<dbReference type="SUPFAM" id="SSF53474">
    <property type="entry name" value="alpha/beta-Hydrolases"/>
    <property type="match status" value="1"/>
</dbReference>